<dbReference type="Pfam" id="PF05762">
    <property type="entry name" value="VWA_CoxE"/>
    <property type="match status" value="1"/>
</dbReference>
<organism evidence="2 3">
    <name type="scientific">Kribbella flavida (strain DSM 17836 / JCM 10339 / NBRC 14399)</name>
    <dbReference type="NCBI Taxonomy" id="479435"/>
    <lineage>
        <taxon>Bacteria</taxon>
        <taxon>Bacillati</taxon>
        <taxon>Actinomycetota</taxon>
        <taxon>Actinomycetes</taxon>
        <taxon>Propionibacteriales</taxon>
        <taxon>Kribbellaceae</taxon>
        <taxon>Kribbella</taxon>
    </lineage>
</organism>
<dbReference type="RefSeq" id="WP_012918389.1">
    <property type="nucleotide sequence ID" value="NC_013729.1"/>
</dbReference>
<reference evidence="3" key="1">
    <citation type="submission" date="2009-09" db="EMBL/GenBank/DDBJ databases">
        <title>The complete genome of Kribbella flavida DSM 17836.</title>
        <authorList>
            <consortium name="US DOE Joint Genome Institute (JGI-PGF)"/>
            <person name="Lucas S."/>
            <person name="Copeland A."/>
            <person name="Lapidus A."/>
            <person name="Glavina del Rio T."/>
            <person name="Dalin E."/>
            <person name="Tice H."/>
            <person name="Bruce D."/>
            <person name="Goodwin L."/>
            <person name="Pitluck S."/>
            <person name="Kyrpides N."/>
            <person name="Mavromatis K."/>
            <person name="Ivanova N."/>
            <person name="Saunders E."/>
            <person name="Brettin T."/>
            <person name="Detter J.C."/>
            <person name="Han C."/>
            <person name="Larimer F."/>
            <person name="Land M."/>
            <person name="Hauser L."/>
            <person name="Markowitz V."/>
            <person name="Cheng J.-F."/>
            <person name="Hugenholtz P."/>
            <person name="Woyke T."/>
            <person name="Wu D."/>
            <person name="Pukall R."/>
            <person name="Klenk H.-P."/>
            <person name="Eisen J.A."/>
        </authorList>
    </citation>
    <scope>NUCLEOTIDE SEQUENCE [LARGE SCALE GENOMIC DNA]</scope>
    <source>
        <strain evidence="3">DSM 17836 / JCM 10339 / NBRC 14399</strain>
    </source>
</reference>
<accession>D2PYI7</accession>
<name>D2PYI7_KRIFD</name>
<proteinExistence type="predicted"/>
<dbReference type="Gene3D" id="3.40.50.410">
    <property type="entry name" value="von Willebrand factor, type A domain"/>
    <property type="match status" value="1"/>
</dbReference>
<reference evidence="2 3" key="2">
    <citation type="journal article" date="2010" name="Stand. Genomic Sci.">
        <title>Complete genome sequence of Kribbella flavida type strain (IFO 14399).</title>
        <authorList>
            <person name="Pukall R."/>
            <person name="Lapidus A."/>
            <person name="Glavina Del Rio T."/>
            <person name="Copeland A."/>
            <person name="Tice H."/>
            <person name="Cheng J.-F."/>
            <person name="Lucas S."/>
            <person name="Chen F."/>
            <person name="Nolan M."/>
            <person name="LaButti K."/>
            <person name="Pati A."/>
            <person name="Ivanova N."/>
            <person name="Mavrommatis K."/>
            <person name="Mikhailova N."/>
            <person name="Pitluck S."/>
            <person name="Bruce D."/>
            <person name="Goodwin L."/>
            <person name="Land M."/>
            <person name="Hauser L."/>
            <person name="Chang Y.-J."/>
            <person name="Jeffries C.D."/>
            <person name="Chen A."/>
            <person name="Palaniappan K."/>
            <person name="Chain P."/>
            <person name="Rohde M."/>
            <person name="Goeker M."/>
            <person name="Bristow J."/>
            <person name="Eisen J.A."/>
            <person name="Markowitz V."/>
            <person name="Hugenholtz P."/>
            <person name="Kyrpides N.C."/>
            <person name="Klenk H.-P."/>
            <person name="Brettin T."/>
        </authorList>
    </citation>
    <scope>NUCLEOTIDE SEQUENCE [LARGE SCALE GENOMIC DNA]</scope>
    <source>
        <strain evidence="3">DSM 17836 / JCM 10339 / NBRC 14399</strain>
    </source>
</reference>
<dbReference type="SMART" id="SM00327">
    <property type="entry name" value="VWA"/>
    <property type="match status" value="1"/>
</dbReference>
<evidence type="ECO:0000313" key="2">
    <source>
        <dbReference type="EMBL" id="ADB29833.1"/>
    </source>
</evidence>
<dbReference type="SUPFAM" id="SSF53300">
    <property type="entry name" value="vWA-like"/>
    <property type="match status" value="1"/>
</dbReference>
<evidence type="ECO:0000259" key="1">
    <source>
        <dbReference type="SMART" id="SM00327"/>
    </source>
</evidence>
<keyword evidence="3" id="KW-1185">Reference proteome</keyword>
<dbReference type="STRING" id="479435.Kfla_0712"/>
<dbReference type="PANTHER" id="PTHR30634:SF16">
    <property type="entry name" value="OUTER-MEMBRANE LIPOPROTEIN LOLB"/>
    <property type="match status" value="1"/>
</dbReference>
<dbReference type="InterPro" id="IPR036465">
    <property type="entry name" value="vWFA_dom_sf"/>
</dbReference>
<evidence type="ECO:0000313" key="3">
    <source>
        <dbReference type="Proteomes" id="UP000007967"/>
    </source>
</evidence>
<dbReference type="PANTHER" id="PTHR30634">
    <property type="entry name" value="OUTER MEMBRANE LOLAB LIPOPROTEIN INSERTION APPARATUS"/>
    <property type="match status" value="1"/>
</dbReference>
<dbReference type="AlphaFoldDB" id="D2PYI7"/>
<dbReference type="CDD" id="cd01462">
    <property type="entry name" value="VWA_YIEM_type"/>
    <property type="match status" value="1"/>
</dbReference>
<gene>
    <name evidence="2" type="ordered locus">Kfla_0712</name>
</gene>
<protein>
    <submittedName>
        <fullName evidence="2">VWA containing CoxE family protein</fullName>
    </submittedName>
</protein>
<sequence>MTEPDEERLRRWRMVLGSEADPETGSTLSKADRSVDAALAALYDAERGEPGTKRSAGLGSSAPRVARWLGDIRGYFPSSVVQVMQRDAVERLGITRLLMEPELLTAVEPDVHLVSTLLALNEVMPEETKQTARDVVARVVADLEKRLAERTRAAVTGALDRAGRTARPRHSDIAWDRTIRINLKHFSPALGTIVPDRLVGYARRNHSVQRDVVLAIDQSGSMAESVVYASLFGAVLGSLRALRTSLVVFDTAVVDLTDQLDDPVDVLFGTQLGGGTDINRALAYCESLVARPTETVLVLISDLYEGGVREEMLRRARSLTESGVQVVALLALSDSGAPSYDADNAAALADLGIPAFACTPDLFPDLMAAAIRRDDLTQWAATNLSE</sequence>
<dbReference type="Proteomes" id="UP000007967">
    <property type="component" value="Chromosome"/>
</dbReference>
<dbReference type="InterPro" id="IPR050458">
    <property type="entry name" value="LolB"/>
</dbReference>
<dbReference type="EMBL" id="CP001736">
    <property type="protein sequence ID" value="ADB29833.1"/>
    <property type="molecule type" value="Genomic_DNA"/>
</dbReference>
<dbReference type="HOGENOM" id="CLU_058765_0_0_11"/>
<dbReference type="InterPro" id="IPR008912">
    <property type="entry name" value="Uncharacterised_CoxE"/>
</dbReference>
<feature type="domain" description="VWFA" evidence="1">
    <location>
        <begin position="209"/>
        <end position="368"/>
    </location>
</feature>
<dbReference type="eggNOG" id="COG2425">
    <property type="taxonomic scope" value="Bacteria"/>
</dbReference>
<dbReference type="KEGG" id="kfl:Kfla_0712"/>
<dbReference type="InterPro" id="IPR002035">
    <property type="entry name" value="VWF_A"/>
</dbReference>
<dbReference type="OrthoDB" id="9789979at2"/>